<sequence length="140" mass="16625">MRTYQLKNLAKQLNEANLLPRWNEKKALKNSLVGRNVTLFDTTRHWAYSAIRNYWSDPEYIWHEVVHAYAHHKNLGAIADQWGTPLPDTEVKHLARSISKWVYSRFTPETFANHQRRAQKAMTQKRRQKIEQLILEATKD</sequence>
<proteinExistence type="predicted"/>
<name>A0A7G7LKJ7_PYGAN</name>
<dbReference type="Gene3D" id="1.10.340.50">
    <property type="match status" value="1"/>
</dbReference>
<dbReference type="EMBL" id="MT196251">
    <property type="protein sequence ID" value="QNG41014.1"/>
    <property type="molecule type" value="Genomic_DNA"/>
</dbReference>
<accession>A0A7G7LKJ7</accession>
<dbReference type="AlphaFoldDB" id="A0A7G7LKJ7"/>
<reference evidence="1" key="1">
    <citation type="submission" date="2020-03" db="EMBL/GenBank/DDBJ databases">
        <title>Identification of Novel Circular Rep-Encoding ssDNA Molecules, Viruses, and Circular Molecules in four Penguin Species in South Georgia and the Antarctic.</title>
        <authorList>
            <person name="Levy H."/>
            <person name="Djurhuus A."/>
            <person name="Black C.E."/>
            <person name="Harding C."/>
            <person name="Suazo C."/>
            <person name="Kraberger S."/>
            <person name="Schmidlin K."/>
            <person name="Fontenele R.S."/>
            <person name="Hart T."/>
            <person name="Smith A.L."/>
            <person name="Varsani A."/>
        </authorList>
    </citation>
    <scope>NUCLEOTIDE SEQUENCE</scope>
    <source>
        <strain evidence="1">Antarctic/2_I_CPHALFsw001Ad</strain>
    </source>
</reference>
<organism evidence="1">
    <name type="scientific">Pygoscelis antarcticus</name>
    <name type="common">Chinstrap penguin</name>
    <dbReference type="NCBI Taxonomy" id="79643"/>
    <lineage>
        <taxon>Eukaryota</taxon>
        <taxon>Metazoa</taxon>
        <taxon>Chordata</taxon>
        <taxon>Craniata</taxon>
        <taxon>Vertebrata</taxon>
        <taxon>Euteleostomi</taxon>
        <taxon>Archelosauria</taxon>
        <taxon>Archosauria</taxon>
        <taxon>Dinosauria</taxon>
        <taxon>Saurischia</taxon>
        <taxon>Theropoda</taxon>
        <taxon>Coelurosauria</taxon>
        <taxon>Aves</taxon>
        <taxon>Neognathae</taxon>
        <taxon>Neoaves</taxon>
        <taxon>Aequornithes</taxon>
        <taxon>Sphenisciformes</taxon>
        <taxon>Spheniscidae</taxon>
        <taxon>Pygoscelis</taxon>
    </lineage>
</organism>
<evidence type="ECO:0000313" key="1">
    <source>
        <dbReference type="EMBL" id="QNG41014.1"/>
    </source>
</evidence>
<protein>
    <submittedName>
        <fullName evidence="1">Uncharacterized protein</fullName>
    </submittedName>
</protein>